<evidence type="ECO:0000259" key="1">
    <source>
        <dbReference type="Pfam" id="PF09500"/>
    </source>
</evidence>
<dbReference type="RefSeq" id="WP_255854511.1">
    <property type="nucleotide sequence ID" value="NZ_CP073347.1"/>
</dbReference>
<dbReference type="Gene3D" id="3.10.129.10">
    <property type="entry name" value="Hotdog Thioesterase"/>
    <property type="match status" value="1"/>
</dbReference>
<gene>
    <name evidence="2" type="ORF">KDW95_01735</name>
</gene>
<evidence type="ECO:0000313" key="3">
    <source>
        <dbReference type="Proteomes" id="UP001058461"/>
    </source>
</evidence>
<evidence type="ECO:0000313" key="2">
    <source>
        <dbReference type="EMBL" id="UTW12432.1"/>
    </source>
</evidence>
<proteinExistence type="predicted"/>
<organism evidence="2 3">
    <name type="scientific">Marinobacterium rhizophilum</name>
    <dbReference type="NCBI Taxonomy" id="420402"/>
    <lineage>
        <taxon>Bacteria</taxon>
        <taxon>Pseudomonadati</taxon>
        <taxon>Pseudomonadota</taxon>
        <taxon>Gammaproteobacteria</taxon>
        <taxon>Oceanospirillales</taxon>
        <taxon>Oceanospirillaceae</taxon>
        <taxon>Marinobacterium</taxon>
    </lineage>
</organism>
<dbReference type="EMBL" id="CP073347">
    <property type="protein sequence ID" value="UTW12432.1"/>
    <property type="molecule type" value="Genomic_DNA"/>
</dbReference>
<dbReference type="SUPFAM" id="SSF54637">
    <property type="entry name" value="Thioesterase/thiol ester dehydrase-isomerase"/>
    <property type="match status" value="1"/>
</dbReference>
<dbReference type="InterPro" id="IPR029069">
    <property type="entry name" value="HotDog_dom_sf"/>
</dbReference>
<feature type="domain" description="Thioesterase putative" evidence="1">
    <location>
        <begin position="8"/>
        <end position="149"/>
    </location>
</feature>
<accession>A0ABY5HJ89</accession>
<sequence length="163" mass="17456">MRAPPDIAEFQRWLLGQIPLLNHMGLGAIGYDGQRLSIPAALAPNVNDKGTGFGGSQATLATICGWSLATLLLREQGLDCDLVIADSHLEYLSPVTADFVAHARLPDTASLDAFLERLGSKRRARLDLVIELCQGERVAMRMAGRYVALLRDSSPSGQTAGGI</sequence>
<name>A0ABY5HJ89_9GAMM</name>
<reference evidence="2" key="1">
    <citation type="submission" date="2021-04" db="EMBL/GenBank/DDBJ databases">
        <title>Oceanospirillales bacteria with DddD are important DMSP degraders in coastal seawater.</title>
        <authorList>
            <person name="Liu J."/>
        </authorList>
    </citation>
    <scope>NUCLEOTIDE SEQUENCE</scope>
    <source>
        <strain evidence="2">D13-1</strain>
    </source>
</reference>
<keyword evidence="3" id="KW-1185">Reference proteome</keyword>
<dbReference type="Pfam" id="PF09500">
    <property type="entry name" value="YiiD_C"/>
    <property type="match status" value="1"/>
</dbReference>
<protein>
    <submittedName>
        <fullName evidence="2">Thioesterase domain-containing protein</fullName>
    </submittedName>
</protein>
<dbReference type="NCBIfam" id="TIGR02447">
    <property type="entry name" value="yiiD_Cterm"/>
    <property type="match status" value="1"/>
</dbReference>
<dbReference type="Proteomes" id="UP001058461">
    <property type="component" value="Chromosome"/>
</dbReference>
<dbReference type="InterPro" id="IPR012660">
    <property type="entry name" value="YiiD_C"/>
</dbReference>